<dbReference type="InterPro" id="IPR035906">
    <property type="entry name" value="MetI-like_sf"/>
</dbReference>
<dbReference type="CDD" id="cd06261">
    <property type="entry name" value="TM_PBP2"/>
    <property type="match status" value="1"/>
</dbReference>
<dbReference type="SUPFAM" id="SSF161098">
    <property type="entry name" value="MetI-like"/>
    <property type="match status" value="1"/>
</dbReference>
<keyword evidence="10 11" id="KW-0472">Membrane</keyword>
<evidence type="ECO:0000313" key="14">
    <source>
        <dbReference type="Proteomes" id="UP000282818"/>
    </source>
</evidence>
<dbReference type="FunFam" id="1.10.3720.10:FF:000033">
    <property type="entry name" value="Polar amino acid ABC transporter permease"/>
    <property type="match status" value="1"/>
</dbReference>
<evidence type="ECO:0000256" key="4">
    <source>
        <dbReference type="ARBA" id="ARBA00016506"/>
    </source>
</evidence>
<gene>
    <name evidence="13" type="ORF">EOE65_09255</name>
</gene>
<sequence length="316" mass="34901">MHSKQRAWFWNAVFFAVIIGIGCSVYLAGKRIDYTWRWDRVTPFIINTDPISISAERNGTVEINADQSQITLIPDSGEESFVITEFTETLVSDGDLVFEGDTLAELHGWRIGPIVEGLIVTIEISLYSLLIALALGLLIGLMRISANPAARKLAIVYIEVIRGTPLLVQIFIMYFFIGTVLELERFTSGVVALSVFTAAYVAEIIRAGIQSIPDGQMEAARSLGMSYPKAMIYVILPQAFKRTLPPLAGQFINLIKDSSLVSVISITDLTKAGREVVSGSFAPFEVWFTVALLYLLLTGILSWSIQRLEKRLSASD</sequence>
<evidence type="ECO:0000256" key="11">
    <source>
        <dbReference type="RuleBase" id="RU363032"/>
    </source>
</evidence>
<protein>
    <recommendedName>
        <fullName evidence="4">Putative glutamine transport system permease protein GlnP</fullName>
    </recommendedName>
</protein>
<comment type="caution">
    <text evidence="13">The sequence shown here is derived from an EMBL/GenBank/DDBJ whole genome shotgun (WGS) entry which is preliminary data.</text>
</comment>
<feature type="transmembrane region" description="Helical" evidence="11">
    <location>
        <begin position="7"/>
        <end position="28"/>
    </location>
</feature>
<evidence type="ECO:0000313" key="13">
    <source>
        <dbReference type="EMBL" id="RVU31170.1"/>
    </source>
</evidence>
<feature type="domain" description="ABC transmembrane type-1" evidence="12">
    <location>
        <begin position="118"/>
        <end position="305"/>
    </location>
</feature>
<evidence type="ECO:0000256" key="3">
    <source>
        <dbReference type="ARBA" id="ARBA00010072"/>
    </source>
</evidence>
<dbReference type="GO" id="GO:0022857">
    <property type="term" value="F:transmembrane transporter activity"/>
    <property type="evidence" value="ECO:0007669"/>
    <property type="project" value="InterPro"/>
</dbReference>
<dbReference type="InterPro" id="IPR010065">
    <property type="entry name" value="AA_ABC_transptr_permease_3TM"/>
</dbReference>
<comment type="similarity">
    <text evidence="3">Belongs to the binding-protein-dependent transport system permease family. HisMQ subfamily.</text>
</comment>
<keyword evidence="6" id="KW-1003">Cell membrane</keyword>
<feature type="transmembrane region" description="Helical" evidence="11">
    <location>
        <begin position="286"/>
        <end position="305"/>
    </location>
</feature>
<evidence type="ECO:0000256" key="6">
    <source>
        <dbReference type="ARBA" id="ARBA00022475"/>
    </source>
</evidence>
<keyword evidence="5 11" id="KW-0813">Transport</keyword>
<evidence type="ECO:0000256" key="10">
    <source>
        <dbReference type="ARBA" id="ARBA00023136"/>
    </source>
</evidence>
<keyword evidence="9 11" id="KW-1133">Transmembrane helix</keyword>
<evidence type="ECO:0000256" key="9">
    <source>
        <dbReference type="ARBA" id="ARBA00022989"/>
    </source>
</evidence>
<dbReference type="PANTHER" id="PTHR30614">
    <property type="entry name" value="MEMBRANE COMPONENT OF AMINO ACID ABC TRANSPORTER"/>
    <property type="match status" value="1"/>
</dbReference>
<keyword evidence="8" id="KW-0029">Amino-acid transport</keyword>
<evidence type="ECO:0000256" key="5">
    <source>
        <dbReference type="ARBA" id="ARBA00022448"/>
    </source>
</evidence>
<dbReference type="InterPro" id="IPR000515">
    <property type="entry name" value="MetI-like"/>
</dbReference>
<feature type="transmembrane region" description="Helical" evidence="11">
    <location>
        <begin position="154"/>
        <end position="177"/>
    </location>
</feature>
<organism evidence="13 14">
    <name type="scientific">Neptunomonas marina</name>
    <dbReference type="NCBI Taxonomy" id="1815562"/>
    <lineage>
        <taxon>Bacteria</taxon>
        <taxon>Pseudomonadati</taxon>
        <taxon>Pseudomonadota</taxon>
        <taxon>Gammaproteobacteria</taxon>
        <taxon>Oceanospirillales</taxon>
        <taxon>Oceanospirillaceae</taxon>
        <taxon>Neptunomonas</taxon>
    </lineage>
</organism>
<dbReference type="AlphaFoldDB" id="A0A437Q9K3"/>
<dbReference type="GO" id="GO:0006865">
    <property type="term" value="P:amino acid transport"/>
    <property type="evidence" value="ECO:0007669"/>
    <property type="project" value="UniProtKB-KW"/>
</dbReference>
<dbReference type="RefSeq" id="WP_127694015.1">
    <property type="nucleotide sequence ID" value="NZ_SACQ01000003.1"/>
</dbReference>
<dbReference type="PROSITE" id="PS51257">
    <property type="entry name" value="PROKAR_LIPOPROTEIN"/>
    <property type="match status" value="1"/>
</dbReference>
<dbReference type="GO" id="GO:0043190">
    <property type="term" value="C:ATP-binding cassette (ABC) transporter complex"/>
    <property type="evidence" value="ECO:0007669"/>
    <property type="project" value="InterPro"/>
</dbReference>
<feature type="transmembrane region" description="Helical" evidence="11">
    <location>
        <begin position="124"/>
        <end position="142"/>
    </location>
</feature>
<dbReference type="Pfam" id="PF00528">
    <property type="entry name" value="BPD_transp_1"/>
    <property type="match status" value="1"/>
</dbReference>
<proteinExistence type="inferred from homology"/>
<dbReference type="InterPro" id="IPR043429">
    <property type="entry name" value="ArtM/GltK/GlnP/TcyL/YhdX-like"/>
</dbReference>
<dbReference type="PROSITE" id="PS50928">
    <property type="entry name" value="ABC_TM1"/>
    <property type="match status" value="1"/>
</dbReference>
<dbReference type="Gene3D" id="1.10.3720.10">
    <property type="entry name" value="MetI-like"/>
    <property type="match status" value="1"/>
</dbReference>
<reference evidence="13 14" key="1">
    <citation type="submission" date="2019-01" db="EMBL/GenBank/DDBJ databases">
        <authorList>
            <person name="Chen W.-M."/>
        </authorList>
    </citation>
    <scope>NUCLEOTIDE SEQUENCE [LARGE SCALE GENOMIC DNA]</scope>
    <source>
        <strain evidence="13 14">HPM-16</strain>
    </source>
</reference>
<comment type="subcellular location">
    <subcellularLocation>
        <location evidence="2">Cell inner membrane</location>
        <topology evidence="2">Multi-pass membrane protein</topology>
    </subcellularLocation>
    <subcellularLocation>
        <location evidence="11">Cell membrane</location>
        <topology evidence="11">Multi-pass membrane protein</topology>
    </subcellularLocation>
</comment>
<evidence type="ECO:0000256" key="2">
    <source>
        <dbReference type="ARBA" id="ARBA00004429"/>
    </source>
</evidence>
<comment type="function">
    <text evidence="1">Part of the binding-protein-dependent transport system for glutamine; probably responsible for the translocation of the substrate across the membrane.</text>
</comment>
<evidence type="ECO:0000256" key="7">
    <source>
        <dbReference type="ARBA" id="ARBA00022692"/>
    </source>
</evidence>
<evidence type="ECO:0000259" key="12">
    <source>
        <dbReference type="PROSITE" id="PS50928"/>
    </source>
</evidence>
<dbReference type="PANTHER" id="PTHR30614:SF20">
    <property type="entry name" value="GLUTAMINE TRANSPORT SYSTEM PERMEASE PROTEIN GLNP"/>
    <property type="match status" value="1"/>
</dbReference>
<name>A0A437Q9K3_9GAMM</name>
<keyword evidence="7 11" id="KW-0812">Transmembrane</keyword>
<accession>A0A437Q9K3</accession>
<evidence type="ECO:0000256" key="8">
    <source>
        <dbReference type="ARBA" id="ARBA00022970"/>
    </source>
</evidence>
<dbReference type="EMBL" id="SACQ01000003">
    <property type="protein sequence ID" value="RVU31170.1"/>
    <property type="molecule type" value="Genomic_DNA"/>
</dbReference>
<evidence type="ECO:0000256" key="1">
    <source>
        <dbReference type="ARBA" id="ARBA00003159"/>
    </source>
</evidence>
<dbReference type="NCBIfam" id="TIGR01726">
    <property type="entry name" value="HEQRo_perm_3TM"/>
    <property type="match status" value="1"/>
</dbReference>
<dbReference type="Proteomes" id="UP000282818">
    <property type="component" value="Unassembled WGS sequence"/>
</dbReference>
<keyword evidence="14" id="KW-1185">Reference proteome</keyword>